<proteinExistence type="predicted"/>
<name>A0AAE3AP90_9FIRM</name>
<dbReference type="RefSeq" id="WP_308450402.1">
    <property type="nucleotide sequence ID" value="NZ_JAJEPU010000002.1"/>
</dbReference>
<protein>
    <submittedName>
        <fullName evidence="3">Uncharacterized protein</fullName>
    </submittedName>
</protein>
<comment type="caution">
    <text evidence="3">The sequence shown here is derived from an EMBL/GenBank/DDBJ whole genome shotgun (WGS) entry which is preliminary data.</text>
</comment>
<feature type="transmembrane region" description="Helical" evidence="2">
    <location>
        <begin position="302"/>
        <end position="322"/>
    </location>
</feature>
<feature type="compositionally biased region" description="Basic and acidic residues" evidence="1">
    <location>
        <begin position="124"/>
        <end position="151"/>
    </location>
</feature>
<organism evidence="3 4">
    <name type="scientific">Brotaphodocola catenula</name>
    <dbReference type="NCBI Taxonomy" id="2885361"/>
    <lineage>
        <taxon>Bacteria</taxon>
        <taxon>Bacillati</taxon>
        <taxon>Bacillota</taxon>
        <taxon>Clostridia</taxon>
        <taxon>Lachnospirales</taxon>
        <taxon>Lachnospiraceae</taxon>
        <taxon>Brotaphodocola</taxon>
    </lineage>
</organism>
<dbReference type="AlphaFoldDB" id="A0AAE3AP90"/>
<feature type="region of interest" description="Disordered" evidence="1">
    <location>
        <begin position="56"/>
        <end position="202"/>
    </location>
</feature>
<dbReference type="Proteomes" id="UP001198962">
    <property type="component" value="Unassembled WGS sequence"/>
</dbReference>
<feature type="compositionally biased region" description="Basic and acidic residues" evidence="1">
    <location>
        <begin position="162"/>
        <end position="202"/>
    </location>
</feature>
<dbReference type="EMBL" id="JAJEPU010000002">
    <property type="protein sequence ID" value="MCC2163569.1"/>
    <property type="molecule type" value="Genomic_DNA"/>
</dbReference>
<feature type="transmembrane region" description="Helical" evidence="2">
    <location>
        <begin position="260"/>
        <end position="281"/>
    </location>
</feature>
<keyword evidence="2" id="KW-0472">Membrane</keyword>
<evidence type="ECO:0000313" key="4">
    <source>
        <dbReference type="Proteomes" id="UP001198962"/>
    </source>
</evidence>
<keyword evidence="4" id="KW-1185">Reference proteome</keyword>
<evidence type="ECO:0000256" key="1">
    <source>
        <dbReference type="SAM" id="MobiDB-lite"/>
    </source>
</evidence>
<feature type="transmembrane region" description="Helical" evidence="2">
    <location>
        <begin position="210"/>
        <end position="240"/>
    </location>
</feature>
<keyword evidence="2" id="KW-0812">Transmembrane</keyword>
<reference evidence="3" key="1">
    <citation type="submission" date="2021-10" db="EMBL/GenBank/DDBJ databases">
        <title>Anaerobic single-cell dispensing facilitates the cultivation of human gut bacteria.</title>
        <authorList>
            <person name="Afrizal A."/>
        </authorList>
    </citation>
    <scope>NUCLEOTIDE SEQUENCE</scope>
    <source>
        <strain evidence="3">CLA-AA-H274</strain>
    </source>
</reference>
<evidence type="ECO:0000256" key="2">
    <source>
        <dbReference type="SAM" id="Phobius"/>
    </source>
</evidence>
<keyword evidence="2" id="KW-1133">Transmembrane helix</keyword>
<gene>
    <name evidence="3" type="ORF">LKD32_01505</name>
</gene>
<accession>A0AAE3AP90</accession>
<evidence type="ECO:0000313" key="3">
    <source>
        <dbReference type="EMBL" id="MCC2163569.1"/>
    </source>
</evidence>
<sequence>MVCPRCGRKSSGKICVWCRSGRNLSEYSIKDYDKYSAEIPEEDYRRELEEKIREEQERAKNGILDPILENQEHRENREDRENRGNEENRKNESRENGEEEMKEAQSGRGRSRKKATTTQKRSWRNADADRSERKEKKQKERQREKQKEKKDKRIRAMQSELEDLRARQQEHEDLERERKRQEKEQSRQDKFQEKAQSHQERAKEKIKPSVLAVVGFSRLLQLASAVLMALLTVMSVFSFWQHREGLGGIMTILDERNYALALYLASAGAVVFFGMIWTLWIMSRKGAGGEVRMKTYDTGRGFLPFLLCLGAVCVVTRLSGLVPEDGEMWHGMAKAVSAIVIAVQEESHQLMLVSTAGVIFSLIRKILRI</sequence>
<feature type="compositionally biased region" description="Basic and acidic residues" evidence="1">
    <location>
        <begin position="70"/>
        <end position="96"/>
    </location>
</feature>